<dbReference type="Proteomes" id="UP000254889">
    <property type="component" value="Chromosome"/>
</dbReference>
<protein>
    <recommendedName>
        <fullName evidence="4">Secreted protein</fullName>
    </recommendedName>
</protein>
<evidence type="ECO:0000313" key="3">
    <source>
        <dbReference type="Proteomes" id="UP000254889"/>
    </source>
</evidence>
<organism evidence="2 3">
    <name type="scientific">Pseudolabrys taiwanensis</name>
    <dbReference type="NCBI Taxonomy" id="331696"/>
    <lineage>
        <taxon>Bacteria</taxon>
        <taxon>Pseudomonadati</taxon>
        <taxon>Pseudomonadota</taxon>
        <taxon>Alphaproteobacteria</taxon>
        <taxon>Hyphomicrobiales</taxon>
        <taxon>Xanthobacteraceae</taxon>
        <taxon>Pseudolabrys</taxon>
    </lineage>
</organism>
<evidence type="ECO:0008006" key="4">
    <source>
        <dbReference type="Google" id="ProtNLM"/>
    </source>
</evidence>
<feature type="chain" id="PRO_5016733464" description="Secreted protein" evidence="1">
    <location>
        <begin position="21"/>
        <end position="122"/>
    </location>
</feature>
<gene>
    <name evidence="2" type="ORF">DW352_25085</name>
</gene>
<dbReference type="AlphaFoldDB" id="A0A346A2W5"/>
<dbReference type="KEGG" id="ptaw:DW352_25085"/>
<keyword evidence="1" id="KW-0732">Signal</keyword>
<dbReference type="EMBL" id="CP031417">
    <property type="protein sequence ID" value="AXK83512.1"/>
    <property type="molecule type" value="Genomic_DNA"/>
</dbReference>
<name>A0A346A2W5_9HYPH</name>
<dbReference type="OrthoDB" id="8447534at2"/>
<proteinExistence type="predicted"/>
<sequence>MSRAAFLVLLCATLAGPAMAASYPVSGRWGESASTDKGPIDCTGKRVIEFTGNTRTDSKGGVPAYRNKSITPEGNARWRIVDVFTTGQISNAAVTYTLVQVDPDHIALDLQKGGTLKLQKCK</sequence>
<evidence type="ECO:0000313" key="2">
    <source>
        <dbReference type="EMBL" id="AXK83512.1"/>
    </source>
</evidence>
<keyword evidence="3" id="KW-1185">Reference proteome</keyword>
<reference evidence="2 3" key="1">
    <citation type="submission" date="2018-07" db="EMBL/GenBank/DDBJ databases">
        <authorList>
            <person name="Quirk P.G."/>
            <person name="Krulwich T.A."/>
        </authorList>
    </citation>
    <scope>NUCLEOTIDE SEQUENCE [LARGE SCALE GENOMIC DNA]</scope>
    <source>
        <strain evidence="2 3">CC-BB4</strain>
    </source>
</reference>
<evidence type="ECO:0000256" key="1">
    <source>
        <dbReference type="SAM" id="SignalP"/>
    </source>
</evidence>
<accession>A0A346A2W5</accession>
<dbReference type="RefSeq" id="WP_115693891.1">
    <property type="nucleotide sequence ID" value="NZ_CP031417.1"/>
</dbReference>
<feature type="signal peptide" evidence="1">
    <location>
        <begin position="1"/>
        <end position="20"/>
    </location>
</feature>